<proteinExistence type="predicted"/>
<evidence type="ECO:0000313" key="3">
    <source>
        <dbReference type="EMBL" id="GFH12288.1"/>
    </source>
</evidence>
<dbReference type="Pfam" id="PF22675">
    <property type="entry name" value="KH-I_KHDC4-BBP"/>
    <property type="match status" value="1"/>
</dbReference>
<accession>A0A699YXP1</accession>
<dbReference type="InterPro" id="IPR055256">
    <property type="entry name" value="KH_1_KHDC4/BBP-like"/>
</dbReference>
<dbReference type="AlphaFoldDB" id="A0A699YXP1"/>
<comment type="caution">
    <text evidence="3">The sequence shown here is derived from an EMBL/GenBank/DDBJ whole genome shotgun (WGS) entry which is preliminary data.</text>
</comment>
<dbReference type="CDD" id="cd22386">
    <property type="entry name" value="KH-I_KHDC4_rpt2"/>
    <property type="match status" value="1"/>
</dbReference>
<dbReference type="InterPro" id="IPR031121">
    <property type="entry name" value="RIK/BLOM7"/>
</dbReference>
<sequence>MLYVNISAAHADFNLPERIRGPGGGFLGHVQAMSGCQVVLRGRGSVTMEGPDPLHVFISGPTPAQQAHAQELTQDLLTTIKKELLRLHPDLAPYVTTSTASQNPYAATYIGAGSTSQPASTPSSQPSSNSNASEYTMQL</sequence>
<dbReference type="GO" id="GO:0005634">
    <property type="term" value="C:nucleus"/>
    <property type="evidence" value="ECO:0007669"/>
    <property type="project" value="InterPro"/>
</dbReference>
<feature type="compositionally biased region" description="Low complexity" evidence="1">
    <location>
        <begin position="114"/>
        <end position="133"/>
    </location>
</feature>
<dbReference type="GO" id="GO:0003723">
    <property type="term" value="F:RNA binding"/>
    <property type="evidence" value="ECO:0007669"/>
    <property type="project" value="InterPro"/>
</dbReference>
<feature type="region of interest" description="Disordered" evidence="1">
    <location>
        <begin position="109"/>
        <end position="139"/>
    </location>
</feature>
<organism evidence="3 4">
    <name type="scientific">Haematococcus lacustris</name>
    <name type="common">Green alga</name>
    <name type="synonym">Haematococcus pluvialis</name>
    <dbReference type="NCBI Taxonomy" id="44745"/>
    <lineage>
        <taxon>Eukaryota</taxon>
        <taxon>Viridiplantae</taxon>
        <taxon>Chlorophyta</taxon>
        <taxon>core chlorophytes</taxon>
        <taxon>Chlorophyceae</taxon>
        <taxon>CS clade</taxon>
        <taxon>Chlamydomonadales</taxon>
        <taxon>Haematococcaceae</taxon>
        <taxon>Haematococcus</taxon>
    </lineage>
</organism>
<name>A0A699YXP1_HAELA</name>
<evidence type="ECO:0000256" key="1">
    <source>
        <dbReference type="SAM" id="MobiDB-lite"/>
    </source>
</evidence>
<feature type="domain" description="KHDC4/BBP-like KH-domain type I" evidence="2">
    <location>
        <begin position="10"/>
        <end position="77"/>
    </location>
</feature>
<dbReference type="InterPro" id="IPR047889">
    <property type="entry name" value="KHDC4_KH-I_second"/>
</dbReference>
<dbReference type="PANTHER" id="PTHR15744">
    <property type="entry name" value="BLOM7"/>
    <property type="match status" value="1"/>
</dbReference>
<keyword evidence="4" id="KW-1185">Reference proteome</keyword>
<dbReference type="Gene3D" id="3.30.1370.10">
    <property type="entry name" value="K Homology domain, type 1"/>
    <property type="match status" value="1"/>
</dbReference>
<dbReference type="EMBL" id="BLLF01000487">
    <property type="protein sequence ID" value="GFH12288.1"/>
    <property type="molecule type" value="Genomic_DNA"/>
</dbReference>
<dbReference type="SUPFAM" id="SSF54791">
    <property type="entry name" value="Eukaryotic type KH-domain (KH-domain type I)"/>
    <property type="match status" value="1"/>
</dbReference>
<dbReference type="PANTHER" id="PTHR15744:SF0">
    <property type="entry name" value="KH HOMOLOGY DOMAIN-CONTAINING PROTEIN 4"/>
    <property type="match status" value="1"/>
</dbReference>
<gene>
    <name evidence="3" type="ORF">HaLaN_07942</name>
</gene>
<protein>
    <recommendedName>
        <fullName evidence="2">KHDC4/BBP-like KH-domain type I domain-containing protein</fullName>
    </recommendedName>
</protein>
<dbReference type="InterPro" id="IPR036612">
    <property type="entry name" value="KH_dom_type_1_sf"/>
</dbReference>
<reference evidence="3 4" key="1">
    <citation type="submission" date="2020-02" db="EMBL/GenBank/DDBJ databases">
        <title>Draft genome sequence of Haematococcus lacustris strain NIES-144.</title>
        <authorList>
            <person name="Morimoto D."/>
            <person name="Nakagawa S."/>
            <person name="Yoshida T."/>
            <person name="Sawayama S."/>
        </authorList>
    </citation>
    <scope>NUCLEOTIDE SEQUENCE [LARGE SCALE GENOMIC DNA]</scope>
    <source>
        <strain evidence="3 4">NIES-144</strain>
    </source>
</reference>
<evidence type="ECO:0000313" key="4">
    <source>
        <dbReference type="Proteomes" id="UP000485058"/>
    </source>
</evidence>
<evidence type="ECO:0000259" key="2">
    <source>
        <dbReference type="Pfam" id="PF22675"/>
    </source>
</evidence>
<dbReference type="Proteomes" id="UP000485058">
    <property type="component" value="Unassembled WGS sequence"/>
</dbReference>